<evidence type="ECO:0000313" key="1">
    <source>
        <dbReference type="EMBL" id="THC94181.1"/>
    </source>
</evidence>
<sequence length="93" mass="10698">MESQSPAKEPSLQRSETMHAIETRYIQLLLELDYIPWFYNVPAYTTNWLLLAGYLVIPGTFTSLQESVALEEGLKKQRPLVMQQVLGQLSRLD</sequence>
<dbReference type="EMBL" id="SOSA01000221">
    <property type="protein sequence ID" value="THC94181.1"/>
    <property type="molecule type" value="Genomic_DNA"/>
</dbReference>
<protein>
    <submittedName>
        <fullName evidence="1">Uncharacterized protein</fullName>
    </submittedName>
</protein>
<dbReference type="VEuPathDB" id="FungiDB:EYZ11_006322"/>
<proteinExistence type="predicted"/>
<dbReference type="Proteomes" id="UP000308092">
    <property type="component" value="Unassembled WGS sequence"/>
</dbReference>
<gene>
    <name evidence="1" type="ORF">EYZ11_006322</name>
</gene>
<dbReference type="STRING" id="1220188.A0A4S3JLK6"/>
<keyword evidence="2" id="KW-1185">Reference proteome</keyword>
<reference evidence="1 2" key="1">
    <citation type="submission" date="2019-03" db="EMBL/GenBank/DDBJ databases">
        <title>The genome sequence of a newly discovered highly antifungal drug resistant Aspergillus species, Aspergillus tanneri NIH 1004.</title>
        <authorList>
            <person name="Mounaud S."/>
            <person name="Singh I."/>
            <person name="Joardar V."/>
            <person name="Pakala S."/>
            <person name="Pakala S."/>
            <person name="Venepally P."/>
            <person name="Hoover J."/>
            <person name="Nierman W."/>
            <person name="Chung J."/>
            <person name="Losada L."/>
        </authorList>
    </citation>
    <scope>NUCLEOTIDE SEQUENCE [LARGE SCALE GENOMIC DNA]</scope>
    <source>
        <strain evidence="1 2">NIH1004</strain>
    </source>
</reference>
<dbReference type="AlphaFoldDB" id="A0A4S3JLK6"/>
<organism evidence="1 2">
    <name type="scientific">Aspergillus tanneri</name>
    <dbReference type="NCBI Taxonomy" id="1220188"/>
    <lineage>
        <taxon>Eukaryota</taxon>
        <taxon>Fungi</taxon>
        <taxon>Dikarya</taxon>
        <taxon>Ascomycota</taxon>
        <taxon>Pezizomycotina</taxon>
        <taxon>Eurotiomycetes</taxon>
        <taxon>Eurotiomycetidae</taxon>
        <taxon>Eurotiales</taxon>
        <taxon>Aspergillaceae</taxon>
        <taxon>Aspergillus</taxon>
        <taxon>Aspergillus subgen. Circumdati</taxon>
    </lineage>
</organism>
<evidence type="ECO:0000313" key="2">
    <source>
        <dbReference type="Proteomes" id="UP000308092"/>
    </source>
</evidence>
<name>A0A4S3JLK6_9EURO</name>
<accession>A0A4S3JLK6</accession>
<comment type="caution">
    <text evidence="1">The sequence shown here is derived from an EMBL/GenBank/DDBJ whole genome shotgun (WGS) entry which is preliminary data.</text>
</comment>